<feature type="compositionally biased region" description="Basic residues" evidence="1">
    <location>
        <begin position="24"/>
        <end position="35"/>
    </location>
</feature>
<comment type="caution">
    <text evidence="3">The sequence shown here is derived from an EMBL/GenBank/DDBJ whole genome shotgun (WGS) entry which is preliminary data.</text>
</comment>
<feature type="chain" id="PRO_5045117790" evidence="2">
    <location>
        <begin position="19"/>
        <end position="98"/>
    </location>
</feature>
<accession>A0ABP9XSR9</accession>
<evidence type="ECO:0000313" key="3">
    <source>
        <dbReference type="EMBL" id="GAA5797137.1"/>
    </source>
</evidence>
<evidence type="ECO:0000256" key="1">
    <source>
        <dbReference type="SAM" id="MobiDB-lite"/>
    </source>
</evidence>
<organism evidence="3 4">
    <name type="scientific">Helicostylum pulchrum</name>
    <dbReference type="NCBI Taxonomy" id="562976"/>
    <lineage>
        <taxon>Eukaryota</taxon>
        <taxon>Fungi</taxon>
        <taxon>Fungi incertae sedis</taxon>
        <taxon>Mucoromycota</taxon>
        <taxon>Mucoromycotina</taxon>
        <taxon>Mucoromycetes</taxon>
        <taxon>Mucorales</taxon>
        <taxon>Mucorineae</taxon>
        <taxon>Mucoraceae</taxon>
        <taxon>Helicostylum</taxon>
    </lineage>
</organism>
<evidence type="ECO:0000256" key="2">
    <source>
        <dbReference type="SAM" id="SignalP"/>
    </source>
</evidence>
<gene>
    <name evidence="3" type="ORF">HPULCUR_002516</name>
</gene>
<sequence>MKFTSILFVATLVLAVSAAPCKDKSHKHSKNRSPKHVTYEDYKINNNYHNVDKSSNDVKTISQSKGADNSSSDKSLLGGVAIGKTENHSTNTQTANIS</sequence>
<name>A0ABP9XSR9_9FUNG</name>
<proteinExistence type="predicted"/>
<dbReference type="EMBL" id="BAABUJ010000007">
    <property type="protein sequence ID" value="GAA5797137.1"/>
    <property type="molecule type" value="Genomic_DNA"/>
</dbReference>
<feature type="compositionally biased region" description="Polar residues" evidence="1">
    <location>
        <begin position="88"/>
        <end position="98"/>
    </location>
</feature>
<keyword evidence="4" id="KW-1185">Reference proteome</keyword>
<feature type="compositionally biased region" description="Polar residues" evidence="1">
    <location>
        <begin position="57"/>
        <end position="74"/>
    </location>
</feature>
<feature type="signal peptide" evidence="2">
    <location>
        <begin position="1"/>
        <end position="18"/>
    </location>
</feature>
<evidence type="ECO:0000313" key="4">
    <source>
        <dbReference type="Proteomes" id="UP001476247"/>
    </source>
</evidence>
<feature type="region of interest" description="Disordered" evidence="1">
    <location>
        <begin position="20"/>
        <end position="98"/>
    </location>
</feature>
<reference evidence="3 4" key="1">
    <citation type="submission" date="2024-04" db="EMBL/GenBank/DDBJ databases">
        <title>genome sequences of Mucor flavus KT1a and Helicostylum pulchrum KT1b strains isolation_sourced from the surface of a dry-aged beef.</title>
        <authorList>
            <person name="Toyotome T."/>
            <person name="Hosono M."/>
            <person name="Torimaru M."/>
            <person name="Fukuda K."/>
            <person name="Mikami N."/>
        </authorList>
    </citation>
    <scope>NUCLEOTIDE SEQUENCE [LARGE SCALE GENOMIC DNA]</scope>
    <source>
        <strain evidence="3 4">KT1b</strain>
    </source>
</reference>
<dbReference type="Proteomes" id="UP001476247">
    <property type="component" value="Unassembled WGS sequence"/>
</dbReference>
<keyword evidence="2" id="KW-0732">Signal</keyword>
<protein>
    <submittedName>
        <fullName evidence="3">Uncharacterized protein</fullName>
    </submittedName>
</protein>